<protein>
    <submittedName>
        <fullName evidence="5">LacI family transcriptional regulator</fullName>
    </submittedName>
</protein>
<dbReference type="Gene3D" id="3.40.50.2300">
    <property type="match status" value="2"/>
</dbReference>
<evidence type="ECO:0000256" key="1">
    <source>
        <dbReference type="ARBA" id="ARBA00023015"/>
    </source>
</evidence>
<dbReference type="InterPro" id="IPR010982">
    <property type="entry name" value="Lambda_DNA-bd_dom_sf"/>
</dbReference>
<dbReference type="PANTHER" id="PTHR30146">
    <property type="entry name" value="LACI-RELATED TRANSCRIPTIONAL REPRESSOR"/>
    <property type="match status" value="1"/>
</dbReference>
<dbReference type="PANTHER" id="PTHR30146:SF109">
    <property type="entry name" value="HTH-TYPE TRANSCRIPTIONAL REGULATOR GALS"/>
    <property type="match status" value="1"/>
</dbReference>
<dbReference type="SMART" id="SM00354">
    <property type="entry name" value="HTH_LACI"/>
    <property type="match status" value="1"/>
</dbReference>
<dbReference type="GO" id="GO:0000976">
    <property type="term" value="F:transcription cis-regulatory region binding"/>
    <property type="evidence" value="ECO:0007669"/>
    <property type="project" value="TreeGrafter"/>
</dbReference>
<dbReference type="OrthoDB" id="269117at2"/>
<accession>A0A401ZZC1</accession>
<dbReference type="InterPro" id="IPR000843">
    <property type="entry name" value="HTH_LacI"/>
</dbReference>
<dbReference type="InterPro" id="IPR046335">
    <property type="entry name" value="LacI/GalR-like_sensor"/>
</dbReference>
<sequence>MTTIYDIARAIGVSQTTVANALKGRGNVSDAMRQRILDYAQEVGYRPNVLAQSLTQRKTYTIGFILPTIANPFYPEIAEEIEHLVAQQDYQVLLCNTRGDAQLGRKHLERLQGRWVDGIIVMGISMDVADIQVHFNQGLPTVLCDWQENESPEGIPQASIDFYQAGALAAHHLLEIGHRKLAIIVHEPLQIHRLEGFRSTLAEAGISLPAEWIQQGDSTLESGYEAARRLLLSQQHRPTAIFATNDWMAIGAMGAARDLGLRIPQDLSVIGLDDIVVGEHYQPALTTIAIPKQELARAATELLLQQIARADQITPLVLVQPSLLVRQSTAAPSTSMSTNV</sequence>
<dbReference type="GO" id="GO:0003700">
    <property type="term" value="F:DNA-binding transcription factor activity"/>
    <property type="evidence" value="ECO:0007669"/>
    <property type="project" value="TreeGrafter"/>
</dbReference>
<name>A0A401ZZC1_9CHLR</name>
<evidence type="ECO:0000259" key="4">
    <source>
        <dbReference type="PROSITE" id="PS50932"/>
    </source>
</evidence>
<feature type="domain" description="HTH lacI-type" evidence="4">
    <location>
        <begin position="2"/>
        <end position="56"/>
    </location>
</feature>
<evidence type="ECO:0000256" key="2">
    <source>
        <dbReference type="ARBA" id="ARBA00023125"/>
    </source>
</evidence>
<dbReference type="SUPFAM" id="SSF47413">
    <property type="entry name" value="lambda repressor-like DNA-binding domains"/>
    <property type="match status" value="1"/>
</dbReference>
<reference evidence="6" key="1">
    <citation type="submission" date="2018-12" db="EMBL/GenBank/DDBJ databases">
        <title>Tengunoibacter tsumagoiensis gen. nov., sp. nov., Dictyobacter kobayashii sp. nov., D. alpinus sp. nov., and D. joshuensis sp. nov. and description of Dictyobacteraceae fam. nov. within the order Ktedonobacterales isolated from Tengu-no-mugimeshi.</title>
        <authorList>
            <person name="Wang C.M."/>
            <person name="Zheng Y."/>
            <person name="Sakai Y."/>
            <person name="Toyoda A."/>
            <person name="Minakuchi Y."/>
            <person name="Abe K."/>
            <person name="Yokota A."/>
            <person name="Yabe S."/>
        </authorList>
    </citation>
    <scope>NUCLEOTIDE SEQUENCE [LARGE SCALE GENOMIC DNA]</scope>
    <source>
        <strain evidence="6">Uno3</strain>
    </source>
</reference>
<dbReference type="Pfam" id="PF00356">
    <property type="entry name" value="LacI"/>
    <property type="match status" value="1"/>
</dbReference>
<dbReference type="CDD" id="cd01392">
    <property type="entry name" value="HTH_LacI"/>
    <property type="match status" value="1"/>
</dbReference>
<keyword evidence="1" id="KW-0805">Transcription regulation</keyword>
<dbReference type="Proteomes" id="UP000287352">
    <property type="component" value="Unassembled WGS sequence"/>
</dbReference>
<evidence type="ECO:0000313" key="6">
    <source>
        <dbReference type="Proteomes" id="UP000287352"/>
    </source>
</evidence>
<dbReference type="AlphaFoldDB" id="A0A401ZZC1"/>
<evidence type="ECO:0000256" key="3">
    <source>
        <dbReference type="ARBA" id="ARBA00023163"/>
    </source>
</evidence>
<dbReference type="CDD" id="cd06267">
    <property type="entry name" value="PBP1_LacI_sugar_binding-like"/>
    <property type="match status" value="1"/>
</dbReference>
<dbReference type="Pfam" id="PF13377">
    <property type="entry name" value="Peripla_BP_3"/>
    <property type="match status" value="1"/>
</dbReference>
<dbReference type="SUPFAM" id="SSF53822">
    <property type="entry name" value="Periplasmic binding protein-like I"/>
    <property type="match status" value="1"/>
</dbReference>
<dbReference type="RefSeq" id="WP_126579815.1">
    <property type="nucleotide sequence ID" value="NZ_BIFR01000001.1"/>
</dbReference>
<gene>
    <name evidence="5" type="ORF">KTT_20300</name>
</gene>
<proteinExistence type="predicted"/>
<keyword evidence="2" id="KW-0238">DNA-binding</keyword>
<dbReference type="PROSITE" id="PS50932">
    <property type="entry name" value="HTH_LACI_2"/>
    <property type="match status" value="1"/>
</dbReference>
<keyword evidence="6" id="KW-1185">Reference proteome</keyword>
<dbReference type="Gene3D" id="1.10.260.40">
    <property type="entry name" value="lambda repressor-like DNA-binding domains"/>
    <property type="match status" value="1"/>
</dbReference>
<keyword evidence="3" id="KW-0804">Transcription</keyword>
<comment type="caution">
    <text evidence="5">The sequence shown here is derived from an EMBL/GenBank/DDBJ whole genome shotgun (WGS) entry which is preliminary data.</text>
</comment>
<evidence type="ECO:0000313" key="5">
    <source>
        <dbReference type="EMBL" id="GCE12171.1"/>
    </source>
</evidence>
<dbReference type="InterPro" id="IPR028082">
    <property type="entry name" value="Peripla_BP_I"/>
</dbReference>
<organism evidence="5 6">
    <name type="scientific">Tengunoibacter tsumagoiensis</name>
    <dbReference type="NCBI Taxonomy" id="2014871"/>
    <lineage>
        <taxon>Bacteria</taxon>
        <taxon>Bacillati</taxon>
        <taxon>Chloroflexota</taxon>
        <taxon>Ktedonobacteria</taxon>
        <taxon>Ktedonobacterales</taxon>
        <taxon>Dictyobacteraceae</taxon>
        <taxon>Tengunoibacter</taxon>
    </lineage>
</organism>
<dbReference type="EMBL" id="BIFR01000001">
    <property type="protein sequence ID" value="GCE12171.1"/>
    <property type="molecule type" value="Genomic_DNA"/>
</dbReference>